<organism evidence="1 2">
    <name type="scientific">Streptomyces thinghirensis</name>
    <dbReference type="NCBI Taxonomy" id="551547"/>
    <lineage>
        <taxon>Bacteria</taxon>
        <taxon>Bacillati</taxon>
        <taxon>Actinomycetota</taxon>
        <taxon>Actinomycetes</taxon>
        <taxon>Kitasatosporales</taxon>
        <taxon>Streptomycetaceae</taxon>
        <taxon>Streptomyces</taxon>
    </lineage>
</organism>
<evidence type="ECO:0000313" key="1">
    <source>
        <dbReference type="EMBL" id="GAA5207662.1"/>
    </source>
</evidence>
<protein>
    <submittedName>
        <fullName evidence="1">Uncharacterized protein</fullName>
    </submittedName>
</protein>
<keyword evidence="2" id="KW-1185">Reference proteome</keyword>
<name>A0ABP9T468_9ACTN</name>
<proteinExistence type="predicted"/>
<accession>A0ABP9T468</accession>
<dbReference type="EMBL" id="BAABJR010000005">
    <property type="protein sequence ID" value="GAA5207662.1"/>
    <property type="molecule type" value="Genomic_DNA"/>
</dbReference>
<evidence type="ECO:0000313" key="2">
    <source>
        <dbReference type="Proteomes" id="UP001499878"/>
    </source>
</evidence>
<dbReference type="Proteomes" id="UP001499878">
    <property type="component" value="Unassembled WGS sequence"/>
</dbReference>
<comment type="caution">
    <text evidence="1">The sequence shown here is derived from an EMBL/GenBank/DDBJ whole genome shotgun (WGS) entry which is preliminary data.</text>
</comment>
<reference evidence="2" key="1">
    <citation type="journal article" date="2019" name="Int. J. Syst. Evol. Microbiol.">
        <title>The Global Catalogue of Microorganisms (GCM) 10K type strain sequencing project: providing services to taxonomists for standard genome sequencing and annotation.</title>
        <authorList>
            <consortium name="The Broad Institute Genomics Platform"/>
            <consortium name="The Broad Institute Genome Sequencing Center for Infectious Disease"/>
            <person name="Wu L."/>
            <person name="Ma J."/>
        </authorList>
    </citation>
    <scope>NUCLEOTIDE SEQUENCE [LARGE SCALE GENOMIC DNA]</scope>
    <source>
        <strain evidence="2">JCM 18306</strain>
    </source>
</reference>
<gene>
    <name evidence="1" type="ORF">GCM10023323_24090</name>
</gene>
<sequence>MKRVRESGLERLDGSFRGGRVQSLEIGGALAPVKPVLDTGPCLYDVAHGIHHMSAWGCPWCALVYLSNKPGSARWHGARS</sequence>